<protein>
    <submittedName>
        <fullName evidence="1">Uncharacterized protein</fullName>
    </submittedName>
</protein>
<accession>A0AC59YII9</accession>
<proteinExistence type="predicted"/>
<dbReference type="EMBL" id="OX596100">
    <property type="protein sequence ID" value="CAM9732328.1"/>
    <property type="molecule type" value="Genomic_DNA"/>
</dbReference>
<evidence type="ECO:0000313" key="2">
    <source>
        <dbReference type="Proteomes" id="UP001162501"/>
    </source>
</evidence>
<reference evidence="1" key="1">
    <citation type="submission" date="2023-05" db="EMBL/GenBank/DDBJ databases">
        <authorList>
            <consortium name="ELIXIR-Norway"/>
        </authorList>
    </citation>
    <scope>NUCLEOTIDE SEQUENCE</scope>
</reference>
<reference evidence="1" key="2">
    <citation type="submission" date="2025-03" db="EMBL/GenBank/DDBJ databases">
        <authorList>
            <consortium name="ELIXIR-Norway"/>
            <consortium name="Elixir Norway"/>
        </authorList>
    </citation>
    <scope>NUCLEOTIDE SEQUENCE</scope>
</reference>
<name>A0AC59YII9_RANTA</name>
<dbReference type="Proteomes" id="UP001162501">
    <property type="component" value="Chromosome 16"/>
</dbReference>
<sequence length="294" mass="30938">MPCPAALGRTCTPAGRYTGRHPCKPVPASTCLARICTHAPPELRSPLARGPAHVCTQAGRSTGPHGPTSKNWREGRGRGRPGSRVRAANASGRSRQPGLRPEGQAPAAPSSARAVHVSRAPREARGLGLSFSSPAPRRIRHPASRALPGPRRLEIQGKSGQRLDPCPQPARRRPPSAASRSHATSAQAQLAPSRDQPVGAPWGSATRPFPTRRPQTRPKFPRPPSGRAPTCRTPGFPLLLPGTAAASSSAAEDARPGPAGPCAGSREAFQSFRLSLVTSSEASYHSEFKSTLSR</sequence>
<gene>
    <name evidence="1" type="ORF">MRATA1EN22A_LOCUS6676</name>
</gene>
<evidence type="ECO:0000313" key="1">
    <source>
        <dbReference type="EMBL" id="CAM9732328.1"/>
    </source>
</evidence>
<organism evidence="1 2">
    <name type="scientific">Rangifer tarandus platyrhynchus</name>
    <name type="common">Svalbard reindeer</name>
    <dbReference type="NCBI Taxonomy" id="3082113"/>
    <lineage>
        <taxon>Eukaryota</taxon>
        <taxon>Metazoa</taxon>
        <taxon>Chordata</taxon>
        <taxon>Craniata</taxon>
        <taxon>Vertebrata</taxon>
        <taxon>Euteleostomi</taxon>
        <taxon>Mammalia</taxon>
        <taxon>Eutheria</taxon>
        <taxon>Laurasiatheria</taxon>
        <taxon>Artiodactyla</taxon>
        <taxon>Ruminantia</taxon>
        <taxon>Pecora</taxon>
        <taxon>Cervidae</taxon>
        <taxon>Odocoileinae</taxon>
        <taxon>Rangifer</taxon>
    </lineage>
</organism>